<keyword evidence="1" id="KW-0732">Signal</keyword>
<accession>A0AAV2ILU1</accession>
<comment type="caution">
    <text evidence="2">The sequence shown here is derived from an EMBL/GenBank/DDBJ whole genome shotgun (WGS) entry which is preliminary data.</text>
</comment>
<keyword evidence="3" id="KW-1185">Reference proteome</keyword>
<evidence type="ECO:0000256" key="1">
    <source>
        <dbReference type="SAM" id="SignalP"/>
    </source>
</evidence>
<reference evidence="2 3" key="1">
    <citation type="submission" date="2024-04" db="EMBL/GenBank/DDBJ databases">
        <authorList>
            <consortium name="Genoscope - CEA"/>
            <person name="William W."/>
        </authorList>
    </citation>
    <scope>NUCLEOTIDE SEQUENCE [LARGE SCALE GENOMIC DNA]</scope>
</reference>
<dbReference type="AlphaFoldDB" id="A0AAV2ILU1"/>
<name>A0AAV2ILU1_LYMST</name>
<dbReference type="Proteomes" id="UP001497497">
    <property type="component" value="Unassembled WGS sequence"/>
</dbReference>
<feature type="signal peptide" evidence="1">
    <location>
        <begin position="1"/>
        <end position="20"/>
    </location>
</feature>
<evidence type="ECO:0000313" key="3">
    <source>
        <dbReference type="Proteomes" id="UP001497497"/>
    </source>
</evidence>
<evidence type="ECO:0000313" key="2">
    <source>
        <dbReference type="EMBL" id="CAL1547248.1"/>
    </source>
</evidence>
<protein>
    <submittedName>
        <fullName evidence="2">Uncharacterized protein</fullName>
    </submittedName>
</protein>
<organism evidence="2 3">
    <name type="scientific">Lymnaea stagnalis</name>
    <name type="common">Great pond snail</name>
    <name type="synonym">Helix stagnalis</name>
    <dbReference type="NCBI Taxonomy" id="6523"/>
    <lineage>
        <taxon>Eukaryota</taxon>
        <taxon>Metazoa</taxon>
        <taxon>Spiralia</taxon>
        <taxon>Lophotrochozoa</taxon>
        <taxon>Mollusca</taxon>
        <taxon>Gastropoda</taxon>
        <taxon>Heterobranchia</taxon>
        <taxon>Euthyneura</taxon>
        <taxon>Panpulmonata</taxon>
        <taxon>Hygrophila</taxon>
        <taxon>Lymnaeoidea</taxon>
        <taxon>Lymnaeidae</taxon>
        <taxon>Lymnaea</taxon>
    </lineage>
</organism>
<proteinExistence type="predicted"/>
<feature type="chain" id="PRO_5043404954" evidence="1">
    <location>
        <begin position="21"/>
        <end position="183"/>
    </location>
</feature>
<sequence>MQSFLWVFLVFAVFLKDVNGDLDDCIFEPCGKLPFFYFDFDSNYCNVSKTFLICLEINILHNPYCSGFTKSFWNASKTGEIDSRSRRNCSEIIGDSNDCNSTVCTTQNFSELYSNYCDSSRKFLVCLDKNVIYNPYCSDTQKKNWDLVIGGIKTARSVNHCSGDVTLTSSIVMCLVGIFLHHL</sequence>
<dbReference type="EMBL" id="CAXITT010000930">
    <property type="protein sequence ID" value="CAL1547248.1"/>
    <property type="molecule type" value="Genomic_DNA"/>
</dbReference>
<gene>
    <name evidence="2" type="ORF">GSLYS_00020573001</name>
</gene>